<feature type="compositionally biased region" description="Basic and acidic residues" evidence="1">
    <location>
        <begin position="51"/>
        <end position="64"/>
    </location>
</feature>
<dbReference type="Proteomes" id="UP000323917">
    <property type="component" value="Chromosome"/>
</dbReference>
<feature type="region of interest" description="Disordered" evidence="1">
    <location>
        <begin position="39"/>
        <end position="68"/>
    </location>
</feature>
<evidence type="ECO:0000313" key="3">
    <source>
        <dbReference type="Proteomes" id="UP000323917"/>
    </source>
</evidence>
<keyword evidence="3" id="KW-1185">Reference proteome</keyword>
<protein>
    <submittedName>
        <fullName evidence="2">Uncharacterized protein</fullName>
    </submittedName>
</protein>
<name>A0A5B9QED2_9BACT</name>
<accession>A0A5B9QED2</accession>
<evidence type="ECO:0000256" key="1">
    <source>
        <dbReference type="SAM" id="MobiDB-lite"/>
    </source>
</evidence>
<dbReference type="KEGG" id="bgok:Pr1d_32990"/>
<gene>
    <name evidence="2" type="ORF">Pr1d_32990</name>
</gene>
<reference evidence="2 3" key="1">
    <citation type="submission" date="2019-08" db="EMBL/GenBank/DDBJ databases">
        <title>Deep-cultivation of Planctomycetes and their phenomic and genomic characterization uncovers novel biology.</title>
        <authorList>
            <person name="Wiegand S."/>
            <person name="Jogler M."/>
            <person name="Boedeker C."/>
            <person name="Pinto D."/>
            <person name="Vollmers J."/>
            <person name="Rivas-Marin E."/>
            <person name="Kohn T."/>
            <person name="Peeters S.H."/>
            <person name="Heuer A."/>
            <person name="Rast P."/>
            <person name="Oberbeckmann S."/>
            <person name="Bunk B."/>
            <person name="Jeske O."/>
            <person name="Meyerdierks A."/>
            <person name="Storesund J.E."/>
            <person name="Kallscheuer N."/>
            <person name="Luecker S."/>
            <person name="Lage O.M."/>
            <person name="Pohl T."/>
            <person name="Merkel B.J."/>
            <person name="Hornburger P."/>
            <person name="Mueller R.-W."/>
            <person name="Bruemmer F."/>
            <person name="Labrenz M."/>
            <person name="Spormann A.M."/>
            <person name="Op den Camp H."/>
            <person name="Overmann J."/>
            <person name="Amann R."/>
            <person name="Jetten M.S.M."/>
            <person name="Mascher T."/>
            <person name="Medema M.H."/>
            <person name="Devos D.P."/>
            <person name="Kaster A.-K."/>
            <person name="Ovreas L."/>
            <person name="Rohde M."/>
            <person name="Galperin M.Y."/>
            <person name="Jogler C."/>
        </authorList>
    </citation>
    <scope>NUCLEOTIDE SEQUENCE [LARGE SCALE GENOMIC DNA]</scope>
    <source>
        <strain evidence="2 3">Pr1d</strain>
    </source>
</reference>
<proteinExistence type="predicted"/>
<dbReference type="EMBL" id="CP042913">
    <property type="protein sequence ID" value="QEG35990.1"/>
    <property type="molecule type" value="Genomic_DNA"/>
</dbReference>
<evidence type="ECO:0000313" key="2">
    <source>
        <dbReference type="EMBL" id="QEG35990.1"/>
    </source>
</evidence>
<sequence length="108" mass="12162">MTGQGWRRKGSRGFTAAGLYRTRLLHQAAFTTSIDEERDKWMHSQKKKGKTHGEIRNERSDSHPGWDQLATDQAVGSAIRGATSAYNPPCFVTQATYYCRSRVAAKKE</sequence>
<dbReference type="AlphaFoldDB" id="A0A5B9QED2"/>
<organism evidence="2 3">
    <name type="scientific">Bythopirellula goksoeyrii</name>
    <dbReference type="NCBI Taxonomy" id="1400387"/>
    <lineage>
        <taxon>Bacteria</taxon>
        <taxon>Pseudomonadati</taxon>
        <taxon>Planctomycetota</taxon>
        <taxon>Planctomycetia</taxon>
        <taxon>Pirellulales</taxon>
        <taxon>Lacipirellulaceae</taxon>
        <taxon>Bythopirellula</taxon>
    </lineage>
</organism>